<gene>
    <name evidence="2" type="ORF">CLV84_3947</name>
</gene>
<evidence type="ECO:0000256" key="1">
    <source>
        <dbReference type="SAM" id="Phobius"/>
    </source>
</evidence>
<proteinExistence type="predicted"/>
<evidence type="ECO:0008006" key="4">
    <source>
        <dbReference type="Google" id="ProtNLM"/>
    </source>
</evidence>
<reference evidence="2 3" key="1">
    <citation type="submission" date="2018-02" db="EMBL/GenBank/DDBJ databases">
        <title>Genomic Encyclopedia of Archaeal and Bacterial Type Strains, Phase II (KMG-II): from individual species to whole genera.</title>
        <authorList>
            <person name="Goeker M."/>
        </authorList>
    </citation>
    <scope>NUCLEOTIDE SEQUENCE [LARGE SCALE GENOMIC DNA]</scope>
    <source>
        <strain evidence="2 3">DSM 29526</strain>
    </source>
</reference>
<dbReference type="OrthoDB" id="1492226at2"/>
<dbReference type="Gene3D" id="1.25.40.10">
    <property type="entry name" value="Tetratricopeptide repeat domain"/>
    <property type="match status" value="1"/>
</dbReference>
<keyword evidence="3" id="KW-1185">Reference proteome</keyword>
<sequence>MNPEDQQDRIDAYLSGQLTDPERFEREMRTDPQLQSEMEATRMALDAIHISETNRLKRRLQKLENEAVNRQEPPQAKVVSINRKRNRSRYSYAAAATVLIVVAAYFLLRPAAQNDAVLAMAAFEPYDNIAFTITKGATAGEDRATAYIAYERAAFDEAEAAFRSLSSPSAPDRFYLAQSLLAQQKFAEAAPLFEELAGLDDFNLSQESEYYAALSRLGLGQRERAEATLQRITTDANHSSYAEAVDLLEEL</sequence>
<keyword evidence="1" id="KW-0472">Membrane</keyword>
<dbReference type="InterPro" id="IPR011990">
    <property type="entry name" value="TPR-like_helical_dom_sf"/>
</dbReference>
<feature type="transmembrane region" description="Helical" evidence="1">
    <location>
        <begin position="90"/>
        <end position="108"/>
    </location>
</feature>
<comment type="caution">
    <text evidence="2">The sequence shown here is derived from an EMBL/GenBank/DDBJ whole genome shotgun (WGS) entry which is preliminary data.</text>
</comment>
<evidence type="ECO:0000313" key="3">
    <source>
        <dbReference type="Proteomes" id="UP000237662"/>
    </source>
</evidence>
<evidence type="ECO:0000313" key="2">
    <source>
        <dbReference type="EMBL" id="PPK84783.1"/>
    </source>
</evidence>
<dbReference type="AlphaFoldDB" id="A0A2S6I1N4"/>
<dbReference type="EMBL" id="PTJC01000007">
    <property type="protein sequence ID" value="PPK84783.1"/>
    <property type="molecule type" value="Genomic_DNA"/>
</dbReference>
<dbReference type="RefSeq" id="WP_104421500.1">
    <property type="nucleotide sequence ID" value="NZ_PTJC01000007.1"/>
</dbReference>
<protein>
    <recommendedName>
        <fullName evidence="4">Tetratricopeptide repeat protein</fullName>
    </recommendedName>
</protein>
<accession>A0A2S6I1N4</accession>
<dbReference type="SUPFAM" id="SSF48452">
    <property type="entry name" value="TPR-like"/>
    <property type="match status" value="1"/>
</dbReference>
<keyword evidence="1" id="KW-1133">Transmembrane helix</keyword>
<name>A0A2S6I1N4_9BACT</name>
<dbReference type="Proteomes" id="UP000237662">
    <property type="component" value="Unassembled WGS sequence"/>
</dbReference>
<organism evidence="2 3">
    <name type="scientific">Neolewinella xylanilytica</name>
    <dbReference type="NCBI Taxonomy" id="1514080"/>
    <lineage>
        <taxon>Bacteria</taxon>
        <taxon>Pseudomonadati</taxon>
        <taxon>Bacteroidota</taxon>
        <taxon>Saprospiria</taxon>
        <taxon>Saprospirales</taxon>
        <taxon>Lewinellaceae</taxon>
        <taxon>Neolewinella</taxon>
    </lineage>
</organism>
<keyword evidence="1" id="KW-0812">Transmembrane</keyword>